<dbReference type="GO" id="GO:0005524">
    <property type="term" value="F:ATP binding"/>
    <property type="evidence" value="ECO:0007669"/>
    <property type="project" value="UniProtKB-KW"/>
</dbReference>
<dbReference type="NCBIfam" id="TIGR00687">
    <property type="entry name" value="pyridox_kin"/>
    <property type="match status" value="1"/>
</dbReference>
<keyword evidence="4" id="KW-0547">Nucleotide-binding</keyword>
<name>A0AAD9ME74_9PEZI</name>
<proteinExistence type="inferred from homology"/>
<evidence type="ECO:0000256" key="5">
    <source>
        <dbReference type="ARBA" id="ARBA00022777"/>
    </source>
</evidence>
<dbReference type="GO" id="GO:0005829">
    <property type="term" value="C:cytosol"/>
    <property type="evidence" value="ECO:0007669"/>
    <property type="project" value="TreeGrafter"/>
</dbReference>
<dbReference type="SUPFAM" id="SSF53613">
    <property type="entry name" value="Ribokinase-like"/>
    <property type="match status" value="1"/>
</dbReference>
<evidence type="ECO:0000313" key="8">
    <source>
        <dbReference type="EMBL" id="KAK2073112.1"/>
    </source>
</evidence>
<keyword evidence="6" id="KW-0067">ATP-binding</keyword>
<dbReference type="Proteomes" id="UP001217918">
    <property type="component" value="Unassembled WGS sequence"/>
</dbReference>
<dbReference type="GO" id="GO:0008478">
    <property type="term" value="F:pyridoxal kinase activity"/>
    <property type="evidence" value="ECO:0007669"/>
    <property type="project" value="UniProtKB-EC"/>
</dbReference>
<evidence type="ECO:0000313" key="9">
    <source>
        <dbReference type="Proteomes" id="UP001217918"/>
    </source>
</evidence>
<evidence type="ECO:0000256" key="1">
    <source>
        <dbReference type="ARBA" id="ARBA00008805"/>
    </source>
</evidence>
<dbReference type="EC" id="2.7.1.35" evidence="2"/>
<keyword evidence="5" id="KW-0418">Kinase</keyword>
<evidence type="ECO:0000256" key="4">
    <source>
        <dbReference type="ARBA" id="ARBA00022741"/>
    </source>
</evidence>
<evidence type="ECO:0000256" key="6">
    <source>
        <dbReference type="ARBA" id="ARBA00022840"/>
    </source>
</evidence>
<dbReference type="InterPro" id="IPR013749">
    <property type="entry name" value="PM/HMP-P_kinase-1"/>
</dbReference>
<organism evidence="8 9">
    <name type="scientific">Phyllachora maydis</name>
    <dbReference type="NCBI Taxonomy" id="1825666"/>
    <lineage>
        <taxon>Eukaryota</taxon>
        <taxon>Fungi</taxon>
        <taxon>Dikarya</taxon>
        <taxon>Ascomycota</taxon>
        <taxon>Pezizomycotina</taxon>
        <taxon>Sordariomycetes</taxon>
        <taxon>Sordariomycetidae</taxon>
        <taxon>Phyllachorales</taxon>
        <taxon>Phyllachoraceae</taxon>
        <taxon>Phyllachora</taxon>
    </lineage>
</organism>
<evidence type="ECO:0000259" key="7">
    <source>
        <dbReference type="Pfam" id="PF08543"/>
    </source>
</evidence>
<keyword evidence="9" id="KW-1185">Reference proteome</keyword>
<comment type="caution">
    <text evidence="8">The sequence shown here is derived from an EMBL/GenBank/DDBJ whole genome shotgun (WGS) entry which is preliminary data.</text>
</comment>
<dbReference type="PANTHER" id="PTHR10534:SF2">
    <property type="entry name" value="PYRIDOXAL KINASE"/>
    <property type="match status" value="1"/>
</dbReference>
<dbReference type="AlphaFoldDB" id="A0AAD9ME74"/>
<evidence type="ECO:0000256" key="3">
    <source>
        <dbReference type="ARBA" id="ARBA00022679"/>
    </source>
</evidence>
<comment type="similarity">
    <text evidence="1">Belongs to the pyridoxine kinase family.</text>
</comment>
<gene>
    <name evidence="8" type="ORF">P8C59_007418</name>
</gene>
<dbReference type="InterPro" id="IPR029056">
    <property type="entry name" value="Ribokinase-like"/>
</dbReference>
<dbReference type="GO" id="GO:0009443">
    <property type="term" value="P:pyridoxal 5'-phosphate salvage"/>
    <property type="evidence" value="ECO:0007669"/>
    <property type="project" value="InterPro"/>
</dbReference>
<dbReference type="PANTHER" id="PTHR10534">
    <property type="entry name" value="PYRIDOXAL KINASE"/>
    <property type="match status" value="1"/>
</dbReference>
<dbReference type="CDD" id="cd01173">
    <property type="entry name" value="pyridoxal_pyridoxamine_kinase"/>
    <property type="match status" value="1"/>
</dbReference>
<dbReference type="InterPro" id="IPR004625">
    <property type="entry name" value="PyrdxlKinase"/>
</dbReference>
<protein>
    <recommendedName>
        <fullName evidence="2">pyridoxal kinase</fullName>
        <ecNumber evidence="2">2.7.1.35</ecNumber>
    </recommendedName>
</protein>
<dbReference type="Gene3D" id="3.40.1190.20">
    <property type="match status" value="1"/>
</dbReference>
<feature type="domain" description="Pyridoxamine kinase/Phosphomethylpyrimidine kinase" evidence="7">
    <location>
        <begin position="118"/>
        <end position="248"/>
    </location>
</feature>
<dbReference type="EMBL" id="JAQQPM010000006">
    <property type="protein sequence ID" value="KAK2073112.1"/>
    <property type="molecule type" value="Genomic_DNA"/>
</dbReference>
<evidence type="ECO:0000256" key="2">
    <source>
        <dbReference type="ARBA" id="ARBA00012104"/>
    </source>
</evidence>
<keyword evidence="3" id="KW-0808">Transferase</keyword>
<dbReference type="Pfam" id="PF08543">
    <property type="entry name" value="Phos_pyr_kin"/>
    <property type="match status" value="1"/>
</dbReference>
<accession>A0AAD9ME74</accession>
<reference evidence="8" key="1">
    <citation type="journal article" date="2023" name="Mol. Plant Microbe Interact.">
        <title>Elucidating the Obligate Nature and Biological Capacity of an Invasive Fungal Corn Pathogen.</title>
        <authorList>
            <person name="MacCready J.S."/>
            <person name="Roggenkamp E.M."/>
            <person name="Gdanetz K."/>
            <person name="Chilvers M.I."/>
        </authorList>
    </citation>
    <scope>NUCLEOTIDE SEQUENCE</scope>
    <source>
        <strain evidence="8">PM02</strain>
    </source>
</reference>
<sequence>MADESESQIPDTRVLAVASHVVSGNVGNKIAVFSMQSLGCEVAALNTVQFSNHTGYRQWTGSKVSAEEITDLWQGLKQSYLDHFDMMLSGYIPGAAAVEAVGQIAEELQTRAASRPGSFFWVLDPVMGDNGKLYVAADVVPAYKKILAHADLILPNQFEAEVLSDVKIHDMASLTQAIQALHERYGVPHVVITSVSFTSDPAAAAPRTLSVVGSTMTSGRRARLFQIAFPRINAYFSGTGDMFAALMVVRMREAVWRATAGSRQQPLAEVASWVSGDEVEARGLPLARACEKVLGSMHGVLDETCRAMNRDVARARQGLDAGAGVGTSEEEDRKRLHLLQSQAAELRLVRHLDILRNPKVDYSAQQM</sequence>